<protein>
    <submittedName>
        <fullName evidence="1">Uncharacterized protein</fullName>
    </submittedName>
</protein>
<comment type="caution">
    <text evidence="1">The sequence shown here is derived from an EMBL/GenBank/DDBJ whole genome shotgun (WGS) entry which is preliminary data.</text>
</comment>
<reference evidence="1 2" key="1">
    <citation type="submission" date="2020-01" db="EMBL/GenBank/DDBJ databases">
        <authorList>
            <person name="Gupta K D."/>
        </authorList>
    </citation>
    <scope>NUCLEOTIDE SEQUENCE [LARGE SCALE GENOMIC DNA]</scope>
</reference>
<name>A0A8S0VSJ1_CYCAE</name>
<dbReference type="EMBL" id="CACVBS010000058">
    <property type="protein sequence ID" value="CAA7267189.1"/>
    <property type="molecule type" value="Genomic_DNA"/>
</dbReference>
<evidence type="ECO:0000313" key="1">
    <source>
        <dbReference type="EMBL" id="CAA7267189.1"/>
    </source>
</evidence>
<proteinExistence type="predicted"/>
<gene>
    <name evidence="1" type="ORF">AAE3_LOCUS9514</name>
</gene>
<sequence length="102" mass="11220">MCTCLKGCLAGFPTSSLAKTSQCYPTLPRSLRFTISSKKLILATCAFFVSHSCVGHHSNGLQSANPSKHPHHRHYVYSSFAPNLQRSASSRISRLTLVRRAT</sequence>
<accession>A0A8S0VSJ1</accession>
<dbReference type="AlphaFoldDB" id="A0A8S0VSJ1"/>
<evidence type="ECO:0000313" key="2">
    <source>
        <dbReference type="Proteomes" id="UP000467700"/>
    </source>
</evidence>
<keyword evidence="2" id="KW-1185">Reference proteome</keyword>
<organism evidence="1 2">
    <name type="scientific">Cyclocybe aegerita</name>
    <name type="common">Black poplar mushroom</name>
    <name type="synonym">Agrocybe aegerita</name>
    <dbReference type="NCBI Taxonomy" id="1973307"/>
    <lineage>
        <taxon>Eukaryota</taxon>
        <taxon>Fungi</taxon>
        <taxon>Dikarya</taxon>
        <taxon>Basidiomycota</taxon>
        <taxon>Agaricomycotina</taxon>
        <taxon>Agaricomycetes</taxon>
        <taxon>Agaricomycetidae</taxon>
        <taxon>Agaricales</taxon>
        <taxon>Agaricineae</taxon>
        <taxon>Bolbitiaceae</taxon>
        <taxon>Cyclocybe</taxon>
    </lineage>
</organism>
<dbReference type="Proteomes" id="UP000467700">
    <property type="component" value="Unassembled WGS sequence"/>
</dbReference>